<organism evidence="3 4">
    <name type="scientific">Cymbomonas tetramitiformis</name>
    <dbReference type="NCBI Taxonomy" id="36881"/>
    <lineage>
        <taxon>Eukaryota</taxon>
        <taxon>Viridiplantae</taxon>
        <taxon>Chlorophyta</taxon>
        <taxon>Pyramimonadophyceae</taxon>
        <taxon>Pyramimonadales</taxon>
        <taxon>Pyramimonadaceae</taxon>
        <taxon>Cymbomonas</taxon>
    </lineage>
</organism>
<feature type="region of interest" description="Disordered" evidence="2">
    <location>
        <begin position="750"/>
        <end position="793"/>
    </location>
</feature>
<gene>
    <name evidence="3" type="ORF">CYMTET_3585</name>
</gene>
<dbReference type="AlphaFoldDB" id="A0AAE0H3C2"/>
<feature type="region of interest" description="Disordered" evidence="2">
    <location>
        <begin position="130"/>
        <end position="153"/>
    </location>
</feature>
<evidence type="ECO:0000256" key="2">
    <source>
        <dbReference type="SAM" id="MobiDB-lite"/>
    </source>
</evidence>
<name>A0AAE0H3C2_9CHLO</name>
<keyword evidence="1" id="KW-0175">Coiled coil</keyword>
<feature type="compositionally biased region" description="Acidic residues" evidence="2">
    <location>
        <begin position="130"/>
        <end position="147"/>
    </location>
</feature>
<feature type="compositionally biased region" description="Basic residues" evidence="2">
    <location>
        <begin position="784"/>
        <end position="793"/>
    </location>
</feature>
<feature type="coiled-coil region" evidence="1">
    <location>
        <begin position="35"/>
        <end position="89"/>
    </location>
</feature>
<feature type="compositionally biased region" description="Basic and acidic residues" evidence="2">
    <location>
        <begin position="750"/>
        <end position="759"/>
    </location>
</feature>
<dbReference type="EMBL" id="LGRX02000292">
    <property type="protein sequence ID" value="KAK3288960.1"/>
    <property type="molecule type" value="Genomic_DNA"/>
</dbReference>
<feature type="compositionally biased region" description="Basic and acidic residues" evidence="2">
    <location>
        <begin position="537"/>
        <end position="552"/>
    </location>
</feature>
<feature type="coiled-coil region" evidence="1">
    <location>
        <begin position="257"/>
        <end position="316"/>
    </location>
</feature>
<evidence type="ECO:0000256" key="1">
    <source>
        <dbReference type="SAM" id="Coils"/>
    </source>
</evidence>
<feature type="compositionally biased region" description="Basic and acidic residues" evidence="2">
    <location>
        <begin position="679"/>
        <end position="694"/>
    </location>
</feature>
<sequence length="793" mass="89885">MTWTFCRELVESKDRLEVQLDASELFLQQQVMVSAEQQKRARDQWKSEMEQLESDLVERESQFWEAEMESALEEQKLQLEAEYRETLKQALGQAALQIAQAAPVAPSLAQLDAGAEAAESQSCLQSEAPELDEPFCDDNSEASENGEEASGQARRARLLMRWNTTMNSTKLALAESQISLLEQQNEQLQEGSEMVRKSSNAQLRWTSAKHKAESFSSRQRWAEHTKDLVESKNRLLQQLDASDMFLQTQALATSDQRHKWESEIEEMQSDLVRKEAEFWEAELEAALEKQKAQLEEAAAMATVAALEQQQKRLAEEQELLVQGEPQQMQNGMVEMKWYTAKLKAAMQASRTKWAENTQELVATRDRLLEQLDASEMFLQQEVMSSAQKQKQVTDSFNHERQEMIAGLHEWEEEVTKQVLDEQQEQLAACAAKEMAEALQRQQQELQSHAEETMQAALAEQRQQLDLAAAHQQQELALEHEQNQSQLSHERAKLMLKLQEKEQELVQEVQSSTALSSKLERMKLEVEAITADLDESEDRVRELESEAYTEHGEASNSGPSLPPARRCCAHLLQKDLMSTAQTLEAELQDFEDEAGMELGSLTTENVRSLFTLKSQVSELEQDYEAKNMARPPGQEHDGIEELYLKIQELKHKLASLEEGYLPSKHIEGLHVESFVPDGTEVTRPRRDSRNGRQDCNETVAGENTNGTMSDMKELTVAKKLIRLKASSDYIRADRHGRKKLVLKCLETMRADGGESHDMGGKGKSLKRMSSISAADSQGLGPIKERAHKRQSSIG</sequence>
<dbReference type="Proteomes" id="UP001190700">
    <property type="component" value="Unassembled WGS sequence"/>
</dbReference>
<protein>
    <submittedName>
        <fullName evidence="3">Uncharacterized protein</fullName>
    </submittedName>
</protein>
<reference evidence="3 4" key="1">
    <citation type="journal article" date="2015" name="Genome Biol. Evol.">
        <title>Comparative Genomics of a Bacterivorous Green Alga Reveals Evolutionary Causalities and Consequences of Phago-Mixotrophic Mode of Nutrition.</title>
        <authorList>
            <person name="Burns J.A."/>
            <person name="Paasch A."/>
            <person name="Narechania A."/>
            <person name="Kim E."/>
        </authorList>
    </citation>
    <scope>NUCLEOTIDE SEQUENCE [LARGE SCALE GENOMIC DNA]</scope>
    <source>
        <strain evidence="3 4">PLY_AMNH</strain>
    </source>
</reference>
<feature type="region of interest" description="Disordered" evidence="2">
    <location>
        <begin position="535"/>
        <end position="561"/>
    </location>
</feature>
<keyword evidence="4" id="KW-1185">Reference proteome</keyword>
<comment type="caution">
    <text evidence="3">The sequence shown here is derived from an EMBL/GenBank/DDBJ whole genome shotgun (WGS) entry which is preliminary data.</text>
</comment>
<accession>A0AAE0H3C2</accession>
<feature type="region of interest" description="Disordered" evidence="2">
    <location>
        <begin position="678"/>
        <end position="706"/>
    </location>
</feature>
<evidence type="ECO:0000313" key="4">
    <source>
        <dbReference type="Proteomes" id="UP001190700"/>
    </source>
</evidence>
<proteinExistence type="predicted"/>
<evidence type="ECO:0000313" key="3">
    <source>
        <dbReference type="EMBL" id="KAK3288960.1"/>
    </source>
</evidence>